<evidence type="ECO:0000313" key="7">
    <source>
        <dbReference type="Proteomes" id="UP000001695"/>
    </source>
</evidence>
<gene>
    <name evidence="6" type="ordered locus">Bind_2216</name>
</gene>
<evidence type="ECO:0000313" key="6">
    <source>
        <dbReference type="EMBL" id="ACB95834.1"/>
    </source>
</evidence>
<dbReference type="HOGENOM" id="CLU_045790_0_0_5"/>
<evidence type="ECO:0000256" key="2">
    <source>
        <dbReference type="ARBA" id="ARBA00022723"/>
    </source>
</evidence>
<keyword evidence="7" id="KW-1185">Reference proteome</keyword>
<dbReference type="RefSeq" id="WP_012385189.1">
    <property type="nucleotide sequence ID" value="NC_010581.1"/>
</dbReference>
<evidence type="ECO:0000256" key="4">
    <source>
        <dbReference type="PROSITE-ProRule" id="PRU00433"/>
    </source>
</evidence>
<reference evidence="7" key="1">
    <citation type="submission" date="2008-03" db="EMBL/GenBank/DDBJ databases">
        <title>Complete sequence of chromosome of Beijerinckia indica subsp. indica ATCC 9039.</title>
        <authorList>
            <consortium name="US DOE Joint Genome Institute"/>
            <person name="Copeland A."/>
            <person name="Lucas S."/>
            <person name="Lapidus A."/>
            <person name="Glavina del Rio T."/>
            <person name="Dalin E."/>
            <person name="Tice H."/>
            <person name="Bruce D."/>
            <person name="Goodwin L."/>
            <person name="Pitluck S."/>
            <person name="LaButti K."/>
            <person name="Schmutz J."/>
            <person name="Larimer F."/>
            <person name="Land M."/>
            <person name="Hauser L."/>
            <person name="Kyrpides N."/>
            <person name="Mikhailova N."/>
            <person name="Dunfield P.F."/>
            <person name="Dedysh S.N."/>
            <person name="Liesack W."/>
            <person name="Saw J.H."/>
            <person name="Alam M."/>
            <person name="Chen Y."/>
            <person name="Murrell J.C."/>
            <person name="Richardson P."/>
        </authorList>
    </citation>
    <scope>NUCLEOTIDE SEQUENCE [LARGE SCALE GENOMIC DNA]</scope>
    <source>
        <strain evidence="7">ATCC 9039 / DSM 1715 / NCIMB 8712</strain>
    </source>
</reference>
<keyword evidence="3 4" id="KW-0408">Iron</keyword>
<sequence>MRKIMQNWPILRASAAAGMIAGAVYVPIGIAEAQTASPDAVKSLITTLPVKPPSWFPPVLYQALSIPTATSVPTSPGTLPPKVIPQSSQDQNFTGWLGSYQPGGSTLTSENAFFQSLGNNGRTCFSCHQPASGMSVSTAALQQIFSASLGRDPVFAAVDGADCPNQPSNHKLLLNRGLFRIFLPVPANAEYTLTVSSDPNGCNTLSAYAQSIDPTTSKTVQMVSVYRRPLISTNLKFVTQTGANPNGAIPGNTFLCADGITGARQPTDPFTGLCQSGNIMWDGREPTLQSQAINATLGHAQATQAPTATQLAQIVAFETGFFSAQAYDYSAGSLNADGALGGPVNLSQQTAGNFPVLTPTFNIYNAWSAASGMQALQRASIYRGMNLFNNRQFIINNVAGFTNIAAVGNNFSGTCSTCHSQRNAGTDTFVTAQHDIGTVGDSVSDNGPAPSTTLPIFKLTCKNGASTVYHGSVVLTNDPGKALITGKCADIGRTSVPPLRALAAHAPYFSNGSAATLGDVVYFYNKRFNIGLTIQEQKDLVNFLNAL</sequence>
<protein>
    <recommendedName>
        <fullName evidence="5">Cytochrome c domain-containing protein</fullName>
    </recommendedName>
</protein>
<keyword evidence="2 4" id="KW-0479">Metal-binding</keyword>
<dbReference type="GO" id="GO:0004130">
    <property type="term" value="F:cytochrome-c peroxidase activity"/>
    <property type="evidence" value="ECO:0007669"/>
    <property type="project" value="TreeGrafter"/>
</dbReference>
<dbReference type="Gene3D" id="1.10.760.10">
    <property type="entry name" value="Cytochrome c-like domain"/>
    <property type="match status" value="1"/>
</dbReference>
<dbReference type="PROSITE" id="PS51007">
    <property type="entry name" value="CYTC"/>
    <property type="match status" value="1"/>
</dbReference>
<dbReference type="OrthoDB" id="9805202at2"/>
<dbReference type="InterPro" id="IPR036909">
    <property type="entry name" value="Cyt_c-like_dom_sf"/>
</dbReference>
<dbReference type="EMBL" id="CP001016">
    <property type="protein sequence ID" value="ACB95834.1"/>
    <property type="molecule type" value="Genomic_DNA"/>
</dbReference>
<dbReference type="PANTHER" id="PTHR30600">
    <property type="entry name" value="CYTOCHROME C PEROXIDASE-RELATED"/>
    <property type="match status" value="1"/>
</dbReference>
<dbReference type="eggNOG" id="COG1858">
    <property type="taxonomic scope" value="Bacteria"/>
</dbReference>
<keyword evidence="1 4" id="KW-0349">Heme</keyword>
<dbReference type="Proteomes" id="UP000001695">
    <property type="component" value="Chromosome"/>
</dbReference>
<dbReference type="InterPro" id="IPR009056">
    <property type="entry name" value="Cyt_c-like_dom"/>
</dbReference>
<proteinExistence type="predicted"/>
<dbReference type="GO" id="GO:0009055">
    <property type="term" value="F:electron transfer activity"/>
    <property type="evidence" value="ECO:0007669"/>
    <property type="project" value="InterPro"/>
</dbReference>
<dbReference type="STRING" id="395963.Bind_2216"/>
<dbReference type="GO" id="GO:0046872">
    <property type="term" value="F:metal ion binding"/>
    <property type="evidence" value="ECO:0007669"/>
    <property type="project" value="UniProtKB-KW"/>
</dbReference>
<dbReference type="GO" id="GO:0020037">
    <property type="term" value="F:heme binding"/>
    <property type="evidence" value="ECO:0007669"/>
    <property type="project" value="InterPro"/>
</dbReference>
<evidence type="ECO:0000259" key="5">
    <source>
        <dbReference type="PROSITE" id="PS51007"/>
    </source>
</evidence>
<evidence type="ECO:0000256" key="1">
    <source>
        <dbReference type="ARBA" id="ARBA00022617"/>
    </source>
</evidence>
<dbReference type="AlphaFoldDB" id="B2IGS3"/>
<accession>B2IGS3</accession>
<name>B2IGS3_BEII9</name>
<feature type="domain" description="Cytochrome c" evidence="5">
    <location>
        <begin position="379"/>
        <end position="547"/>
    </location>
</feature>
<dbReference type="KEGG" id="bid:Bind_2216"/>
<dbReference type="InterPro" id="IPR051395">
    <property type="entry name" value="Cytochrome_c_Peroxidase/MauG"/>
</dbReference>
<dbReference type="SUPFAM" id="SSF46626">
    <property type="entry name" value="Cytochrome c"/>
    <property type="match status" value="1"/>
</dbReference>
<evidence type="ECO:0000256" key="3">
    <source>
        <dbReference type="ARBA" id="ARBA00023004"/>
    </source>
</evidence>
<reference evidence="6 7" key="2">
    <citation type="journal article" date="2010" name="J. Bacteriol.">
        <title>Complete genome sequence of Beijerinckia indica subsp. indica.</title>
        <authorList>
            <person name="Tamas I."/>
            <person name="Dedysh S.N."/>
            <person name="Liesack W."/>
            <person name="Stott M.B."/>
            <person name="Alam M."/>
            <person name="Murrell J.C."/>
            <person name="Dunfield P.F."/>
        </authorList>
    </citation>
    <scope>NUCLEOTIDE SEQUENCE [LARGE SCALE GENOMIC DNA]</scope>
    <source>
        <strain evidence="7">ATCC 9039 / DSM 1715 / NCIMB 8712</strain>
    </source>
</reference>
<dbReference type="PANTHER" id="PTHR30600:SF9">
    <property type="entry name" value="BLR7738 PROTEIN"/>
    <property type="match status" value="1"/>
</dbReference>
<organism evidence="6 7">
    <name type="scientific">Beijerinckia indica subsp. indica (strain ATCC 9039 / DSM 1715 / NCIMB 8712)</name>
    <dbReference type="NCBI Taxonomy" id="395963"/>
    <lineage>
        <taxon>Bacteria</taxon>
        <taxon>Pseudomonadati</taxon>
        <taxon>Pseudomonadota</taxon>
        <taxon>Alphaproteobacteria</taxon>
        <taxon>Hyphomicrobiales</taxon>
        <taxon>Beijerinckiaceae</taxon>
        <taxon>Beijerinckia</taxon>
    </lineage>
</organism>